<evidence type="ECO:0008006" key="3">
    <source>
        <dbReference type="Google" id="ProtNLM"/>
    </source>
</evidence>
<organism evidence="1 2">
    <name type="scientific">Luteolibacter rhizosphaerae</name>
    <dbReference type="NCBI Taxonomy" id="2989719"/>
    <lineage>
        <taxon>Bacteria</taxon>
        <taxon>Pseudomonadati</taxon>
        <taxon>Verrucomicrobiota</taxon>
        <taxon>Verrucomicrobiia</taxon>
        <taxon>Verrucomicrobiales</taxon>
        <taxon>Verrucomicrobiaceae</taxon>
        <taxon>Luteolibacter</taxon>
    </lineage>
</organism>
<sequence length="101" mass="11334">MILIFLLLVAAALIWGFYWEERRSHQILRDWAAREGMKILSADRSHARAATAIASMAAPSSSQVLFHVTVQDSQGLTRRARVICGSRWLGIVRNVAVATWE</sequence>
<name>A0ABT3GB91_9BACT</name>
<proteinExistence type="predicted"/>
<dbReference type="RefSeq" id="WP_264516738.1">
    <property type="nucleotide sequence ID" value="NZ_JAPDDR010000028.1"/>
</dbReference>
<keyword evidence="2" id="KW-1185">Reference proteome</keyword>
<evidence type="ECO:0000313" key="1">
    <source>
        <dbReference type="EMBL" id="MCW1917119.1"/>
    </source>
</evidence>
<reference evidence="1" key="1">
    <citation type="submission" date="2022-10" db="EMBL/GenBank/DDBJ databases">
        <title>Luteolibacter sp. GHJ8, whole genome shotgun sequencing project.</title>
        <authorList>
            <person name="Zhao G."/>
            <person name="Shen L."/>
        </authorList>
    </citation>
    <scope>NUCLEOTIDE SEQUENCE</scope>
    <source>
        <strain evidence="1">GHJ8</strain>
    </source>
</reference>
<evidence type="ECO:0000313" key="2">
    <source>
        <dbReference type="Proteomes" id="UP001165653"/>
    </source>
</evidence>
<gene>
    <name evidence="1" type="ORF">OJ996_26265</name>
</gene>
<protein>
    <recommendedName>
        <fullName evidence="3">DUF3301 domain-containing protein</fullName>
    </recommendedName>
</protein>
<accession>A0ABT3GB91</accession>
<dbReference type="Proteomes" id="UP001165653">
    <property type="component" value="Unassembled WGS sequence"/>
</dbReference>
<dbReference type="EMBL" id="JAPDDR010000028">
    <property type="protein sequence ID" value="MCW1917119.1"/>
    <property type="molecule type" value="Genomic_DNA"/>
</dbReference>
<comment type="caution">
    <text evidence="1">The sequence shown here is derived from an EMBL/GenBank/DDBJ whole genome shotgun (WGS) entry which is preliminary data.</text>
</comment>